<dbReference type="RefSeq" id="WP_364823329.1">
    <property type="nucleotide sequence ID" value="NZ_JBFAYM010000010.1"/>
</dbReference>
<organism evidence="1 2">
    <name type="scientific">Nocardia xishanensis</name>
    <dbReference type="NCBI Taxonomy" id="238964"/>
    <lineage>
        <taxon>Bacteria</taxon>
        <taxon>Bacillati</taxon>
        <taxon>Actinomycetota</taxon>
        <taxon>Actinomycetes</taxon>
        <taxon>Mycobacteriales</taxon>
        <taxon>Nocardiaceae</taxon>
        <taxon>Nocardia</taxon>
    </lineage>
</organism>
<accession>A0ABW7XBJ9</accession>
<evidence type="ECO:0000313" key="1">
    <source>
        <dbReference type="EMBL" id="MFI2478523.1"/>
    </source>
</evidence>
<proteinExistence type="predicted"/>
<dbReference type="EMBL" id="JBIRYO010000042">
    <property type="protein sequence ID" value="MFI2478523.1"/>
    <property type="molecule type" value="Genomic_DNA"/>
</dbReference>
<evidence type="ECO:0000313" key="2">
    <source>
        <dbReference type="Proteomes" id="UP001611415"/>
    </source>
</evidence>
<comment type="caution">
    <text evidence="1">The sequence shown here is derived from an EMBL/GenBank/DDBJ whole genome shotgun (WGS) entry which is preliminary data.</text>
</comment>
<keyword evidence="2" id="KW-1185">Reference proteome</keyword>
<name>A0ABW7XBJ9_9NOCA</name>
<gene>
    <name evidence="1" type="ORF">ACH49W_34655</name>
</gene>
<reference evidence="1 2" key="1">
    <citation type="submission" date="2024-10" db="EMBL/GenBank/DDBJ databases">
        <title>The Natural Products Discovery Center: Release of the First 8490 Sequenced Strains for Exploring Actinobacteria Biosynthetic Diversity.</title>
        <authorList>
            <person name="Kalkreuter E."/>
            <person name="Kautsar S.A."/>
            <person name="Yang D."/>
            <person name="Bader C.D."/>
            <person name="Teijaro C.N."/>
            <person name="Fluegel L."/>
            <person name="Davis C.M."/>
            <person name="Simpson J.R."/>
            <person name="Lauterbach L."/>
            <person name="Steele A.D."/>
            <person name="Gui C."/>
            <person name="Meng S."/>
            <person name="Li G."/>
            <person name="Viehrig K."/>
            <person name="Ye F."/>
            <person name="Su P."/>
            <person name="Kiefer A.F."/>
            <person name="Nichols A."/>
            <person name="Cepeda A.J."/>
            <person name="Yan W."/>
            <person name="Fan B."/>
            <person name="Jiang Y."/>
            <person name="Adhikari A."/>
            <person name="Zheng C.-J."/>
            <person name="Schuster L."/>
            <person name="Cowan T.M."/>
            <person name="Smanski M.J."/>
            <person name="Chevrette M.G."/>
            <person name="De Carvalho L.P.S."/>
            <person name="Shen B."/>
        </authorList>
    </citation>
    <scope>NUCLEOTIDE SEQUENCE [LARGE SCALE GENOMIC DNA]</scope>
    <source>
        <strain evidence="1 2">NPDC019275</strain>
    </source>
</reference>
<sequence>MTFYLIDPEIPAGFGQVSRDSSYDPPRVVSAHFKFHYPVDAELITSYSGAYAVTKPLADALAESDLTGYEFGPVTTSISALVEDPGVLVIPRLFGLIVTGRAFVDDFGIQGHSDLIASERAAEFLWNRDARLRDGANRLNKDGNIILDL</sequence>
<dbReference type="Proteomes" id="UP001611415">
    <property type="component" value="Unassembled WGS sequence"/>
</dbReference>
<protein>
    <submittedName>
        <fullName evidence="1">Uncharacterized protein</fullName>
    </submittedName>
</protein>